<dbReference type="Gene3D" id="1.10.150.130">
    <property type="match status" value="1"/>
</dbReference>
<dbReference type="InterPro" id="IPR025166">
    <property type="entry name" value="Integrase_DNA_bind_dom"/>
</dbReference>
<keyword evidence="4" id="KW-0233">DNA recombination</keyword>
<comment type="caution">
    <text evidence="6">The sequence shown here is derived from an EMBL/GenBank/DDBJ whole genome shotgun (WGS) entry which is preliminary data.</text>
</comment>
<feature type="domain" description="Tyr recombinase" evidence="5">
    <location>
        <begin position="199"/>
        <end position="393"/>
    </location>
</feature>
<dbReference type="Pfam" id="PF13356">
    <property type="entry name" value="Arm-DNA-bind_3"/>
    <property type="match status" value="1"/>
</dbReference>
<dbReference type="EMBL" id="JBHSGB010000010">
    <property type="protein sequence ID" value="MFC4655268.1"/>
    <property type="molecule type" value="Genomic_DNA"/>
</dbReference>
<dbReference type="InterPro" id="IPR010998">
    <property type="entry name" value="Integrase_recombinase_N"/>
</dbReference>
<evidence type="ECO:0000313" key="6">
    <source>
        <dbReference type="EMBL" id="MFC4655268.1"/>
    </source>
</evidence>
<reference evidence="7" key="1">
    <citation type="journal article" date="2019" name="Int. J. Syst. Evol. Microbiol.">
        <title>The Global Catalogue of Microorganisms (GCM) 10K type strain sequencing project: providing services to taxonomists for standard genome sequencing and annotation.</title>
        <authorList>
            <consortium name="The Broad Institute Genomics Platform"/>
            <consortium name="The Broad Institute Genome Sequencing Center for Infectious Disease"/>
            <person name="Wu L."/>
            <person name="Ma J."/>
        </authorList>
    </citation>
    <scope>NUCLEOTIDE SEQUENCE [LARGE SCALE GENOMIC DNA]</scope>
    <source>
        <strain evidence="7">DT28</strain>
    </source>
</reference>
<dbReference type="InterPro" id="IPR002104">
    <property type="entry name" value="Integrase_catalytic"/>
</dbReference>
<gene>
    <name evidence="6" type="ORF">ACFO3I_09630</name>
</gene>
<dbReference type="PANTHER" id="PTHR30629:SF2">
    <property type="entry name" value="PROPHAGE INTEGRASE INTS-RELATED"/>
    <property type="match status" value="1"/>
</dbReference>
<name>A0ABV9JLY5_9GAMM</name>
<dbReference type="Pfam" id="PF00589">
    <property type="entry name" value="Phage_integrase"/>
    <property type="match status" value="1"/>
</dbReference>
<keyword evidence="7" id="KW-1185">Reference proteome</keyword>
<dbReference type="RefSeq" id="WP_377333724.1">
    <property type="nucleotide sequence ID" value="NZ_JBHSGB010000010.1"/>
</dbReference>
<sequence>MTTTTVAELKQIISAGTPVRKPVGDNLYFRLNQYKVASWEFRYVINGKRRYMTIGNYPQLSLKEAREVVIGLSDLRDEGKDPLVEKKRAYAANLHTCEMLFQDWYKHDLEPRIKHANIPYRIYNKHIKPILGELSVGSVTPLDVRNVLISIREKDVPTICNDALMYMKQMFRHAIKLGLIDSNPAASFTTNDAGGVEDAKSRALSESEIAEVFRIFRENISSFGRDNYISCCLFLMLGVRKSELCEAKWSEFDLDNGLWNLPKERMKTGVPITIPLPTQALTLFKILKVQAGFSEYVFPARRASKTPHMGSDTLNRAITKCFGHEAGRKVQPKNLMGDITHFSVHDLRRTFRTLCAKLGISGDVAERCLNHKLKGVEGIYDRHDYLEERRVAHQRVADALEKHFDLKSMSPYLS</sequence>
<protein>
    <submittedName>
        <fullName evidence="6">Tyrosine-type recombinase/integrase</fullName>
    </submittedName>
</protein>
<dbReference type="InterPro" id="IPR011010">
    <property type="entry name" value="DNA_brk_join_enz"/>
</dbReference>
<evidence type="ECO:0000259" key="5">
    <source>
        <dbReference type="PROSITE" id="PS51898"/>
    </source>
</evidence>
<dbReference type="PROSITE" id="PS51898">
    <property type="entry name" value="TYR_RECOMBINASE"/>
    <property type="match status" value="1"/>
</dbReference>
<dbReference type="PANTHER" id="PTHR30629">
    <property type="entry name" value="PROPHAGE INTEGRASE"/>
    <property type="match status" value="1"/>
</dbReference>
<dbReference type="InterPro" id="IPR053876">
    <property type="entry name" value="Phage_int_M"/>
</dbReference>
<comment type="similarity">
    <text evidence="1">Belongs to the 'phage' integrase family.</text>
</comment>
<evidence type="ECO:0000256" key="2">
    <source>
        <dbReference type="ARBA" id="ARBA00022908"/>
    </source>
</evidence>
<dbReference type="Gene3D" id="3.30.160.390">
    <property type="entry name" value="Integrase, DNA-binding domain"/>
    <property type="match status" value="1"/>
</dbReference>
<dbReference type="InterPro" id="IPR050808">
    <property type="entry name" value="Phage_Integrase"/>
</dbReference>
<keyword evidence="3" id="KW-0238">DNA-binding</keyword>
<evidence type="ECO:0000313" key="7">
    <source>
        <dbReference type="Proteomes" id="UP001595962"/>
    </source>
</evidence>
<evidence type="ECO:0000256" key="3">
    <source>
        <dbReference type="ARBA" id="ARBA00023125"/>
    </source>
</evidence>
<evidence type="ECO:0000256" key="4">
    <source>
        <dbReference type="ARBA" id="ARBA00023172"/>
    </source>
</evidence>
<organism evidence="6 7">
    <name type="scientific">Rheinheimera marina</name>
    <dbReference type="NCBI Taxonomy" id="1774958"/>
    <lineage>
        <taxon>Bacteria</taxon>
        <taxon>Pseudomonadati</taxon>
        <taxon>Pseudomonadota</taxon>
        <taxon>Gammaproteobacteria</taxon>
        <taxon>Chromatiales</taxon>
        <taxon>Chromatiaceae</taxon>
        <taxon>Rheinheimera</taxon>
    </lineage>
</organism>
<dbReference type="InterPro" id="IPR038488">
    <property type="entry name" value="Integrase_DNA-bd_sf"/>
</dbReference>
<dbReference type="CDD" id="cd00801">
    <property type="entry name" value="INT_P4_C"/>
    <property type="match status" value="1"/>
</dbReference>
<dbReference type="SUPFAM" id="SSF56349">
    <property type="entry name" value="DNA breaking-rejoining enzymes"/>
    <property type="match status" value="1"/>
</dbReference>
<dbReference type="Pfam" id="PF22022">
    <property type="entry name" value="Phage_int_M"/>
    <property type="match status" value="1"/>
</dbReference>
<accession>A0ABV9JLY5</accession>
<proteinExistence type="inferred from homology"/>
<dbReference type="InterPro" id="IPR013762">
    <property type="entry name" value="Integrase-like_cat_sf"/>
</dbReference>
<dbReference type="Gene3D" id="1.10.443.10">
    <property type="entry name" value="Intergrase catalytic core"/>
    <property type="match status" value="1"/>
</dbReference>
<dbReference type="Proteomes" id="UP001595962">
    <property type="component" value="Unassembled WGS sequence"/>
</dbReference>
<evidence type="ECO:0000256" key="1">
    <source>
        <dbReference type="ARBA" id="ARBA00008857"/>
    </source>
</evidence>
<keyword evidence="2" id="KW-0229">DNA integration</keyword>